<gene>
    <name evidence="2" type="ORF">CCHLO57077_00008761</name>
</gene>
<evidence type="ECO:0000313" key="2">
    <source>
        <dbReference type="EMBL" id="CAI6097541.1"/>
    </source>
</evidence>
<feature type="region of interest" description="Disordered" evidence="1">
    <location>
        <begin position="228"/>
        <end position="265"/>
    </location>
</feature>
<organism evidence="2 3">
    <name type="scientific">Clonostachys chloroleuca</name>
    <dbReference type="NCBI Taxonomy" id="1926264"/>
    <lineage>
        <taxon>Eukaryota</taxon>
        <taxon>Fungi</taxon>
        <taxon>Dikarya</taxon>
        <taxon>Ascomycota</taxon>
        <taxon>Pezizomycotina</taxon>
        <taxon>Sordariomycetes</taxon>
        <taxon>Hypocreomycetidae</taxon>
        <taxon>Hypocreales</taxon>
        <taxon>Bionectriaceae</taxon>
        <taxon>Clonostachys</taxon>
    </lineage>
</organism>
<feature type="region of interest" description="Disordered" evidence="1">
    <location>
        <begin position="280"/>
        <end position="309"/>
    </location>
</feature>
<dbReference type="Proteomes" id="UP001160390">
    <property type="component" value="Unassembled WGS sequence"/>
</dbReference>
<evidence type="ECO:0000256" key="1">
    <source>
        <dbReference type="SAM" id="MobiDB-lite"/>
    </source>
</evidence>
<sequence length="309" mass="35053">MEAQGLALPESPGSSLRPFVPVANVYCMEHLRSGPPRNKLCFDCAAFALHAIEGWTMAEAIIKVRDIAVQSTMAVGASEPMFKGPSYGLADQPLPQTPFWYNELPSPALNDPRIFPQMEVYEREPVPETPSSSTESDFVIKTPSPHIGKLKRCSSCRKWLSKRHYLLVGGKFAATCEHCRATKRPYHKKKVGSTGLHGNTQRCTACQEERSIEDFDTKALHRRKCHRCREEGRPVAPPQDTSPRRPSKVSQMPQEPGKTRCSGCGKAQENRLFFNYKYNPPHKRITCSPCRQRKQETDQRKRERREAEE</sequence>
<feature type="compositionally biased region" description="Basic and acidic residues" evidence="1">
    <location>
        <begin position="293"/>
        <end position="309"/>
    </location>
</feature>
<dbReference type="AlphaFoldDB" id="A0AA35MI64"/>
<reference evidence="2" key="1">
    <citation type="submission" date="2023-01" db="EMBL/GenBank/DDBJ databases">
        <authorList>
            <person name="Piombo E."/>
        </authorList>
    </citation>
    <scope>NUCLEOTIDE SEQUENCE</scope>
</reference>
<comment type="caution">
    <text evidence="2">The sequence shown here is derived from an EMBL/GenBank/DDBJ whole genome shotgun (WGS) entry which is preliminary data.</text>
</comment>
<dbReference type="EMBL" id="CABFNP030001292">
    <property type="protein sequence ID" value="CAI6097541.1"/>
    <property type="molecule type" value="Genomic_DNA"/>
</dbReference>
<protein>
    <submittedName>
        <fullName evidence="2">Uncharacterized protein</fullName>
    </submittedName>
</protein>
<accession>A0AA35MI64</accession>
<name>A0AA35MI64_9HYPO</name>
<proteinExistence type="predicted"/>
<keyword evidence="3" id="KW-1185">Reference proteome</keyword>
<evidence type="ECO:0000313" key="3">
    <source>
        <dbReference type="Proteomes" id="UP001160390"/>
    </source>
</evidence>